<dbReference type="EMBL" id="OJIN01000225">
    <property type="protein sequence ID" value="SPD76053.1"/>
    <property type="molecule type" value="Genomic_DNA"/>
</dbReference>
<dbReference type="InterPro" id="IPR004113">
    <property type="entry name" value="FAD-bd_oxidored_4_C"/>
</dbReference>
<dbReference type="SUPFAM" id="SSF55103">
    <property type="entry name" value="FAD-linked oxidases, C-terminal domain"/>
    <property type="match status" value="1"/>
</dbReference>
<dbReference type="PANTHER" id="PTHR42934">
    <property type="entry name" value="GLYCOLATE OXIDASE SUBUNIT GLCD"/>
    <property type="match status" value="1"/>
</dbReference>
<accession>A0A445N2Z5</accession>
<evidence type="ECO:0000256" key="3">
    <source>
        <dbReference type="ARBA" id="ARBA00022827"/>
    </source>
</evidence>
<dbReference type="AlphaFoldDB" id="A0A445N2Z5"/>
<dbReference type="Gene3D" id="1.10.45.10">
    <property type="entry name" value="Vanillyl-alcohol Oxidase, Chain A, domain 4"/>
    <property type="match status" value="1"/>
</dbReference>
<comment type="cofactor">
    <cofactor evidence="1">
        <name>FAD</name>
        <dbReference type="ChEBI" id="CHEBI:57692"/>
    </cofactor>
</comment>
<dbReference type="FunFam" id="1.10.45.10:FF:000001">
    <property type="entry name" value="D-lactate dehydrogenase mitochondrial"/>
    <property type="match status" value="1"/>
</dbReference>
<dbReference type="GO" id="GO:0071949">
    <property type="term" value="F:FAD binding"/>
    <property type="evidence" value="ECO:0007669"/>
    <property type="project" value="InterPro"/>
</dbReference>
<dbReference type="Pfam" id="PF02913">
    <property type="entry name" value="FAD-oxidase_C"/>
    <property type="match status" value="1"/>
</dbReference>
<dbReference type="Gene3D" id="3.30.70.2740">
    <property type="match status" value="1"/>
</dbReference>
<evidence type="ECO:0000256" key="4">
    <source>
        <dbReference type="ARBA" id="ARBA00023002"/>
    </source>
</evidence>
<dbReference type="Gene3D" id="3.30.70.2190">
    <property type="match status" value="1"/>
</dbReference>
<sequence>MPHVVLLPYSTEEVSKIMKIAYSLDIPVTPQGGRTGLSGGALPVQGGLVLSLLKMNRIIEIDVKNMQVVVEPGVIAADLQESLKKHNLFFPPDPSSTVESTLGGNVAENAGYTRAVKYGVTRDYVLGLEAVLPDGQIINVGGRTVKNVTGYDLVALLIGSEGTLAVVTKIICKLLPKPAIRKTCIIYLNDLGAAADLVVDFFGAGNLPSAVEFMDNMSINSVADYLPRLGSLMRREAAALILVEIDGNHEAAIDSEARRIMSLCEGHSGIVDAKLAENDEQAEQLWRIRRETLPALKAKGKDHLEADVVVPRYQLPFLVRSIQESIEGKTVKVATFGHAGDGNLHVTIQYLRGNFSELEEAHELLGEIYRKTIEMGGKLTGEHGVGITAKDYMTIQMTPVEIDLMKRVKYAFDPKGLLNPEKIFPDDND</sequence>
<evidence type="ECO:0000256" key="1">
    <source>
        <dbReference type="ARBA" id="ARBA00001974"/>
    </source>
</evidence>
<feature type="domain" description="FAD-binding PCMH-type" evidence="5">
    <location>
        <begin position="1"/>
        <end position="177"/>
    </location>
</feature>
<dbReference type="Gene3D" id="3.30.43.10">
    <property type="entry name" value="Uridine Diphospho-n-acetylenolpyruvylglucosamine Reductase, domain 2"/>
    <property type="match status" value="1"/>
</dbReference>
<dbReference type="Gene3D" id="3.30.465.10">
    <property type="match status" value="1"/>
</dbReference>
<proteinExistence type="predicted"/>
<evidence type="ECO:0000259" key="5">
    <source>
        <dbReference type="PROSITE" id="PS51387"/>
    </source>
</evidence>
<dbReference type="InterPro" id="IPR016169">
    <property type="entry name" value="FAD-bd_PCMH_sub2"/>
</dbReference>
<gene>
    <name evidence="6" type="primary">glcD</name>
    <name evidence="6" type="ORF">PITCH_A80048</name>
</gene>
<reference evidence="6" key="1">
    <citation type="submission" date="2018-01" db="EMBL/GenBank/DDBJ databases">
        <authorList>
            <person name="Regsiter A."/>
            <person name="William W."/>
        </authorList>
    </citation>
    <scope>NUCLEOTIDE SEQUENCE</scope>
    <source>
        <strain evidence="6">TRIP AH-1</strain>
    </source>
</reference>
<keyword evidence="4" id="KW-0560">Oxidoreductase</keyword>
<dbReference type="InterPro" id="IPR016164">
    <property type="entry name" value="FAD-linked_Oxase-like_C"/>
</dbReference>
<evidence type="ECO:0000256" key="2">
    <source>
        <dbReference type="ARBA" id="ARBA00022630"/>
    </source>
</evidence>
<dbReference type="Pfam" id="PF01565">
    <property type="entry name" value="FAD_binding_4"/>
    <property type="match status" value="1"/>
</dbReference>
<protein>
    <submittedName>
        <fullName evidence="6">Glycolate oxidase subunit GlcD</fullName>
    </submittedName>
</protein>
<keyword evidence="2" id="KW-0285">Flavoprotein</keyword>
<dbReference type="SUPFAM" id="SSF56176">
    <property type="entry name" value="FAD-binding/transporter-associated domain-like"/>
    <property type="match status" value="1"/>
</dbReference>
<evidence type="ECO:0000313" key="6">
    <source>
        <dbReference type="EMBL" id="SPD76053.1"/>
    </source>
</evidence>
<dbReference type="InterPro" id="IPR016166">
    <property type="entry name" value="FAD-bd_PCMH"/>
</dbReference>
<dbReference type="GO" id="GO:0016491">
    <property type="term" value="F:oxidoreductase activity"/>
    <property type="evidence" value="ECO:0007669"/>
    <property type="project" value="UniProtKB-KW"/>
</dbReference>
<dbReference type="InterPro" id="IPR036318">
    <property type="entry name" value="FAD-bd_PCMH-like_sf"/>
</dbReference>
<dbReference type="InterPro" id="IPR016171">
    <property type="entry name" value="Vanillyl_alc_oxidase_C-sub2"/>
</dbReference>
<organism evidence="6">
    <name type="scientific">uncultured Desulfobacterium sp</name>
    <dbReference type="NCBI Taxonomy" id="201089"/>
    <lineage>
        <taxon>Bacteria</taxon>
        <taxon>Pseudomonadati</taxon>
        <taxon>Thermodesulfobacteriota</taxon>
        <taxon>Desulfobacteria</taxon>
        <taxon>Desulfobacterales</taxon>
        <taxon>Desulfobacteriaceae</taxon>
        <taxon>Desulfobacterium</taxon>
        <taxon>environmental samples</taxon>
    </lineage>
</organism>
<keyword evidence="3" id="KW-0274">FAD</keyword>
<dbReference type="PROSITE" id="PS51387">
    <property type="entry name" value="FAD_PCMH"/>
    <property type="match status" value="1"/>
</dbReference>
<name>A0A445N2Z5_9BACT</name>
<dbReference type="InterPro" id="IPR006094">
    <property type="entry name" value="Oxid_FAD_bind_N"/>
</dbReference>
<dbReference type="InterPro" id="IPR016167">
    <property type="entry name" value="FAD-bd_PCMH_sub1"/>
</dbReference>
<dbReference type="PANTHER" id="PTHR42934:SF2">
    <property type="entry name" value="GLYCOLATE OXIDASE SUBUNIT GLCD"/>
    <property type="match status" value="1"/>
</dbReference>
<dbReference type="InterPro" id="IPR051914">
    <property type="entry name" value="FAD-linked_OxidoTrans_Type4"/>
</dbReference>